<evidence type="ECO:0000259" key="2">
    <source>
        <dbReference type="Pfam" id="PF24042"/>
    </source>
</evidence>
<name>A0A6B9F5S8_9EURY</name>
<evidence type="ECO:0000313" key="4">
    <source>
        <dbReference type="Proteomes" id="UP000428325"/>
    </source>
</evidence>
<accession>A0A6B9F5S8</accession>
<dbReference type="OrthoDB" id="8482at2157"/>
<dbReference type="Pfam" id="PF24042">
    <property type="entry name" value="DUF7351"/>
    <property type="match status" value="1"/>
</dbReference>
<dbReference type="Gene3D" id="1.10.10.10">
    <property type="entry name" value="Winged helix-like DNA-binding domain superfamily/Winged helix DNA-binding domain"/>
    <property type="match status" value="1"/>
</dbReference>
<keyword evidence="4" id="KW-1185">Reference proteome</keyword>
<dbReference type="RefSeq" id="WP_157687952.1">
    <property type="nucleotide sequence ID" value="NZ_CP034345.1"/>
</dbReference>
<dbReference type="InterPro" id="IPR055771">
    <property type="entry name" value="DUF7347"/>
</dbReference>
<evidence type="ECO:0000259" key="1">
    <source>
        <dbReference type="Pfam" id="PF24038"/>
    </source>
</evidence>
<sequence length="302" mass="33591">MTGASGEFPAEIDPQDAFQLFSHELRLEILFALWEAPEYALAFSEIQDAVDERDSGKFTYHLEQLTEQFVKEIEGQYVLQYAGHRVIDAIQSGVFHTSPTVSPVEAPGACTRCGTTPLFEYDEHLATVSCPDCETKRIEYPFDPGGFQGRSIEEAIETFDRRTTYKWRLASSGVCFVCAGRVSVTYTQTAADIETNDRYRTFFAADHPALFHLSCQNCSFYSYIPVGIRLLDNPVVGGQLATSGLDTTDQFLWEFPFVTDGECVTVQSRDPWEVTVEAPTPNGKLAVTLDADATVQSVTLEP</sequence>
<dbReference type="GeneID" id="43368344"/>
<dbReference type="Proteomes" id="UP000428325">
    <property type="component" value="Chromosome"/>
</dbReference>
<protein>
    <submittedName>
        <fullName evidence="3">ArsR family transcriptional regulator</fullName>
    </submittedName>
</protein>
<dbReference type="AlphaFoldDB" id="A0A6B9F5S8"/>
<evidence type="ECO:0000313" key="3">
    <source>
        <dbReference type="EMBL" id="QGX93711.1"/>
    </source>
</evidence>
<feature type="domain" description="DUF7347" evidence="1">
    <location>
        <begin position="14"/>
        <end position="90"/>
    </location>
</feature>
<proteinExistence type="predicted"/>
<dbReference type="Pfam" id="PF24038">
    <property type="entry name" value="DUF7347"/>
    <property type="match status" value="1"/>
</dbReference>
<gene>
    <name evidence="3" type="ORF">EI982_02340</name>
</gene>
<dbReference type="InterPro" id="IPR036388">
    <property type="entry name" value="WH-like_DNA-bd_sf"/>
</dbReference>
<dbReference type="EMBL" id="CP034345">
    <property type="protein sequence ID" value="QGX93711.1"/>
    <property type="molecule type" value="Genomic_DNA"/>
</dbReference>
<reference evidence="3 4" key="1">
    <citation type="submission" date="2018-12" db="EMBL/GenBank/DDBJ databases">
        <title>Complete genome sequence of Haloplanus rallus MBLA0036.</title>
        <authorList>
            <person name="Nam Y.-d."/>
            <person name="Kang J."/>
            <person name="Chung W.-H."/>
            <person name="Park Y.S."/>
        </authorList>
    </citation>
    <scope>NUCLEOTIDE SEQUENCE [LARGE SCALE GENOMIC DNA]</scope>
    <source>
        <strain evidence="3 4">MBLA0036</strain>
    </source>
</reference>
<dbReference type="KEGG" id="hra:EI982_02340"/>
<dbReference type="InterPro" id="IPR055775">
    <property type="entry name" value="DUF7351"/>
</dbReference>
<feature type="domain" description="DUF7351" evidence="2">
    <location>
        <begin position="108"/>
        <end position="295"/>
    </location>
</feature>
<organism evidence="3 4">
    <name type="scientific">Haloplanus rallus</name>
    <dbReference type="NCBI Taxonomy" id="1816183"/>
    <lineage>
        <taxon>Archaea</taxon>
        <taxon>Methanobacteriati</taxon>
        <taxon>Methanobacteriota</taxon>
        <taxon>Stenosarchaea group</taxon>
        <taxon>Halobacteria</taxon>
        <taxon>Halobacteriales</taxon>
        <taxon>Haloferacaceae</taxon>
        <taxon>Haloplanus</taxon>
    </lineage>
</organism>